<dbReference type="EMBL" id="DYXR01000203">
    <property type="protein sequence ID" value="HJE77545.1"/>
    <property type="molecule type" value="Genomic_DNA"/>
</dbReference>
<feature type="transmembrane region" description="Helical" evidence="1">
    <location>
        <begin position="151"/>
        <end position="170"/>
    </location>
</feature>
<comment type="caution">
    <text evidence="2">The sequence shown here is derived from an EMBL/GenBank/DDBJ whole genome shotgun (WGS) entry which is preliminary data.</text>
</comment>
<reference evidence="2" key="1">
    <citation type="journal article" date="2021" name="PeerJ">
        <title>Extensive microbial diversity within the chicken gut microbiome revealed by metagenomics and culture.</title>
        <authorList>
            <person name="Gilroy R."/>
            <person name="Ravi A."/>
            <person name="Getino M."/>
            <person name="Pursley I."/>
            <person name="Horton D.L."/>
            <person name="Alikhan N.F."/>
            <person name="Baker D."/>
            <person name="Gharbi K."/>
            <person name="Hall N."/>
            <person name="Watson M."/>
            <person name="Adriaenssens E.M."/>
            <person name="Foster-Nyarko E."/>
            <person name="Jarju S."/>
            <person name="Secka A."/>
            <person name="Antonio M."/>
            <person name="Oren A."/>
            <person name="Chaudhuri R.R."/>
            <person name="La Ragione R."/>
            <person name="Hildebrand F."/>
            <person name="Pallen M.J."/>
        </authorList>
    </citation>
    <scope>NUCLEOTIDE SEQUENCE</scope>
    <source>
        <strain evidence="2">CHK139-4039</strain>
    </source>
</reference>
<dbReference type="AlphaFoldDB" id="A0A9D2ZW62"/>
<sequence length="279" mass="30618">MTLRIKLIKRIFLALLLLTVGTMLILRALGLVSNSAVLIAFLAVELPTLIVVLTLTGIELYQLKKTRGLHGQEFLAAIEEQQPLLRFAILEARTLFALVEVLLGRRHGVDSSTLGFSYAKGTLAIPIALGVVTVIEAAAIHVLIPWTWLRILLLIASIYALILISGIFAARAANPHLVSPQSLTLKWGHRIVLQTPRSNIVKVQQLSNHQYIEPAVDGSLVVLTSFTSTNVRIMLDEPVPAHPPVPKKKLPRDFAATEVDLYVANAQVFVRSLETATQQ</sequence>
<keyword evidence="1" id="KW-1133">Transmembrane helix</keyword>
<protein>
    <submittedName>
        <fullName evidence="2">Uncharacterized protein</fullName>
    </submittedName>
</protein>
<organism evidence="2 3">
    <name type="scientific">Brevibacterium epidermidis</name>
    <dbReference type="NCBI Taxonomy" id="1698"/>
    <lineage>
        <taxon>Bacteria</taxon>
        <taxon>Bacillati</taxon>
        <taxon>Actinomycetota</taxon>
        <taxon>Actinomycetes</taxon>
        <taxon>Micrococcales</taxon>
        <taxon>Brevibacteriaceae</taxon>
        <taxon>Brevibacterium</taxon>
    </lineage>
</organism>
<keyword evidence="1" id="KW-0472">Membrane</keyword>
<evidence type="ECO:0000256" key="1">
    <source>
        <dbReference type="SAM" id="Phobius"/>
    </source>
</evidence>
<proteinExistence type="predicted"/>
<evidence type="ECO:0000313" key="2">
    <source>
        <dbReference type="EMBL" id="HJE77545.1"/>
    </source>
</evidence>
<evidence type="ECO:0000313" key="3">
    <source>
        <dbReference type="Proteomes" id="UP000743760"/>
    </source>
</evidence>
<accession>A0A9D2ZW62</accession>
<dbReference type="Proteomes" id="UP000743760">
    <property type="component" value="Unassembled WGS sequence"/>
</dbReference>
<gene>
    <name evidence="2" type="ORF">K8V74_06320</name>
</gene>
<feature type="transmembrane region" description="Helical" evidence="1">
    <location>
        <begin position="38"/>
        <end position="63"/>
    </location>
</feature>
<feature type="transmembrane region" description="Helical" evidence="1">
    <location>
        <begin position="123"/>
        <end position="144"/>
    </location>
</feature>
<feature type="transmembrane region" description="Helical" evidence="1">
    <location>
        <begin position="12"/>
        <end position="32"/>
    </location>
</feature>
<reference evidence="2" key="2">
    <citation type="submission" date="2021-09" db="EMBL/GenBank/DDBJ databases">
        <authorList>
            <person name="Gilroy R."/>
        </authorList>
    </citation>
    <scope>NUCLEOTIDE SEQUENCE</scope>
    <source>
        <strain evidence="2">CHK139-4039</strain>
    </source>
</reference>
<keyword evidence="1" id="KW-0812">Transmembrane</keyword>
<name>A0A9D2ZW62_BREEP</name>